<dbReference type="OrthoDB" id="846609at2759"/>
<protein>
    <recommendedName>
        <fullName evidence="1">BURP domain-containing protein</fullName>
    </recommendedName>
</protein>
<reference evidence="2" key="2">
    <citation type="journal article" date="2023" name="Plants (Basel)">
        <title>Annotation of the Turnera subulata (Passifloraceae) Draft Genome Reveals the S-Locus Evolved after the Divergence of Turneroideae from Passifloroideae in a Stepwise Manner.</title>
        <authorList>
            <person name="Henning P.M."/>
            <person name="Roalson E.H."/>
            <person name="Mir W."/>
            <person name="McCubbin A.G."/>
            <person name="Shore J.S."/>
        </authorList>
    </citation>
    <scope>NUCLEOTIDE SEQUENCE</scope>
    <source>
        <strain evidence="2">F60SS</strain>
    </source>
</reference>
<dbReference type="PANTHER" id="PTHR31236:SF2">
    <property type="entry name" value="BURP DOMAIN PROTEIN RD22"/>
    <property type="match status" value="1"/>
</dbReference>
<proteinExistence type="predicted"/>
<comment type="caution">
    <text evidence="2">The sequence shown here is derived from an EMBL/GenBank/DDBJ whole genome shotgun (WGS) entry which is preliminary data.</text>
</comment>
<dbReference type="PROSITE" id="PS51277">
    <property type="entry name" value="BURP"/>
    <property type="match status" value="1"/>
</dbReference>
<organism evidence="2 3">
    <name type="scientific">Turnera subulata</name>
    <dbReference type="NCBI Taxonomy" id="218843"/>
    <lineage>
        <taxon>Eukaryota</taxon>
        <taxon>Viridiplantae</taxon>
        <taxon>Streptophyta</taxon>
        <taxon>Embryophyta</taxon>
        <taxon>Tracheophyta</taxon>
        <taxon>Spermatophyta</taxon>
        <taxon>Magnoliopsida</taxon>
        <taxon>eudicotyledons</taxon>
        <taxon>Gunneridae</taxon>
        <taxon>Pentapetalae</taxon>
        <taxon>rosids</taxon>
        <taxon>fabids</taxon>
        <taxon>Malpighiales</taxon>
        <taxon>Passifloraceae</taxon>
        <taxon>Turnera</taxon>
    </lineage>
</organism>
<dbReference type="AlphaFoldDB" id="A0A9Q0FDB1"/>
<dbReference type="Proteomes" id="UP001141552">
    <property type="component" value="Unassembled WGS sequence"/>
</dbReference>
<sequence length="180" mass="19785">MTLLFTNAGNKVGFLPREVAESIPFSTDKVQEILAPFAIDPESANAEVVKDTINDCENPPRAREVKYCATSLESLVDQNVARLGTNIRVLSTPEGKKQEYTVLAGAKKIGDDRVIVCHKEIDDTEVYTVPLMGADGTKLKAVTICHKDTSGWDPDYIAFQILKIKPGPPFCHFLYSDALV</sequence>
<evidence type="ECO:0000313" key="2">
    <source>
        <dbReference type="EMBL" id="KAJ4828246.1"/>
    </source>
</evidence>
<gene>
    <name evidence="2" type="ORF">Tsubulata_033867</name>
</gene>
<evidence type="ECO:0000259" key="1">
    <source>
        <dbReference type="PROSITE" id="PS51277"/>
    </source>
</evidence>
<dbReference type="Pfam" id="PF03181">
    <property type="entry name" value="BURP"/>
    <property type="match status" value="1"/>
</dbReference>
<keyword evidence="3" id="KW-1185">Reference proteome</keyword>
<name>A0A9Q0FDB1_9ROSI</name>
<dbReference type="SMART" id="SM01045">
    <property type="entry name" value="BURP"/>
    <property type="match status" value="1"/>
</dbReference>
<dbReference type="InterPro" id="IPR004873">
    <property type="entry name" value="BURP_dom"/>
</dbReference>
<evidence type="ECO:0000313" key="3">
    <source>
        <dbReference type="Proteomes" id="UP001141552"/>
    </source>
</evidence>
<dbReference type="InterPro" id="IPR044816">
    <property type="entry name" value="BURP"/>
</dbReference>
<reference evidence="2" key="1">
    <citation type="submission" date="2022-02" db="EMBL/GenBank/DDBJ databases">
        <authorList>
            <person name="Henning P.M."/>
            <person name="McCubbin A.G."/>
            <person name="Shore J.S."/>
        </authorList>
    </citation>
    <scope>NUCLEOTIDE SEQUENCE</scope>
    <source>
        <strain evidence="2">F60SS</strain>
        <tissue evidence="2">Leaves</tissue>
    </source>
</reference>
<dbReference type="EMBL" id="JAKUCV010006220">
    <property type="protein sequence ID" value="KAJ4828246.1"/>
    <property type="molecule type" value="Genomic_DNA"/>
</dbReference>
<feature type="domain" description="BURP" evidence="1">
    <location>
        <begin position="1"/>
        <end position="180"/>
    </location>
</feature>
<dbReference type="PANTHER" id="PTHR31236">
    <property type="entry name" value="BURP DOMAIN PROTEIN USPL1-LIKE"/>
    <property type="match status" value="1"/>
</dbReference>
<accession>A0A9Q0FDB1</accession>